<proteinExistence type="predicted"/>
<name>A0A2N9WV47_9NEIS</name>
<accession>A0A2N9WV47</accession>
<keyword evidence="1" id="KW-0812">Transmembrane</keyword>
<protein>
    <submittedName>
        <fullName evidence="2">Uncharacterized protein</fullName>
    </submittedName>
</protein>
<comment type="caution">
    <text evidence="2">The sequence shown here is derived from an EMBL/GenBank/DDBJ whole genome shotgun (WGS) entry which is preliminary data.</text>
</comment>
<dbReference type="AlphaFoldDB" id="A0A2N9WV47"/>
<keyword evidence="1" id="KW-0472">Membrane</keyword>
<organism evidence="2 3">
    <name type="scientific">Snodgrassella alvi</name>
    <dbReference type="NCBI Taxonomy" id="1196083"/>
    <lineage>
        <taxon>Bacteria</taxon>
        <taxon>Pseudomonadati</taxon>
        <taxon>Pseudomonadota</taxon>
        <taxon>Betaproteobacteria</taxon>
        <taxon>Neisseriales</taxon>
        <taxon>Neisseriaceae</taxon>
        <taxon>Snodgrassella</taxon>
    </lineage>
</organism>
<evidence type="ECO:0000256" key="1">
    <source>
        <dbReference type="SAM" id="Phobius"/>
    </source>
</evidence>
<evidence type="ECO:0000313" key="3">
    <source>
        <dbReference type="Proteomes" id="UP000231293"/>
    </source>
</evidence>
<feature type="transmembrane region" description="Helical" evidence="1">
    <location>
        <begin position="32"/>
        <end position="59"/>
    </location>
</feature>
<sequence>MAFAVYLMFFDTPAKSIVDVAVTLAAACLFDAYFAQAMFGVVVLVLDAAYGLFILCFLIRKLVK</sequence>
<dbReference type="RefSeq" id="WP_180296970.1">
    <property type="nucleotide sequence ID" value="NZ_MDVB01000049.1"/>
</dbReference>
<gene>
    <name evidence="2" type="ORF">BGI32_03765</name>
</gene>
<dbReference type="EMBL" id="MDVB01000049">
    <property type="protein sequence ID" value="PIT16814.1"/>
    <property type="molecule type" value="Genomic_DNA"/>
</dbReference>
<keyword evidence="1" id="KW-1133">Transmembrane helix</keyword>
<reference evidence="2 3" key="1">
    <citation type="journal article" date="2017" name="MBio">
        <title>Type VI secretion-mediated competition in the bee gut microbiome.</title>
        <authorList>
            <person name="Steele M.I."/>
            <person name="Kwong W.K."/>
            <person name="Powell J.E."/>
            <person name="Whiteley M."/>
            <person name="Moran N.A."/>
        </authorList>
    </citation>
    <scope>NUCLEOTIDE SEQUENCE [LARGE SCALE GENOMIC DNA]</scope>
    <source>
        <strain evidence="2 3">App2-2</strain>
    </source>
</reference>
<dbReference type="Proteomes" id="UP000231293">
    <property type="component" value="Unassembled WGS sequence"/>
</dbReference>
<evidence type="ECO:0000313" key="2">
    <source>
        <dbReference type="EMBL" id="PIT16814.1"/>
    </source>
</evidence>